<accession>F2EDI3</accession>
<dbReference type="AlphaFoldDB" id="F2EDI3"/>
<sequence length="38" mass="4344">MCVVFQVRRHGSCMALWFLATGNSVCSTNFLRLDSFFV</sequence>
<protein>
    <submittedName>
        <fullName evidence="1">Predicted protein</fullName>
    </submittedName>
</protein>
<organism evidence="1">
    <name type="scientific">Hordeum vulgare subsp. vulgare</name>
    <name type="common">Domesticated barley</name>
    <dbReference type="NCBI Taxonomy" id="112509"/>
    <lineage>
        <taxon>Eukaryota</taxon>
        <taxon>Viridiplantae</taxon>
        <taxon>Streptophyta</taxon>
        <taxon>Embryophyta</taxon>
        <taxon>Tracheophyta</taxon>
        <taxon>Spermatophyta</taxon>
        <taxon>Magnoliopsida</taxon>
        <taxon>Liliopsida</taxon>
        <taxon>Poales</taxon>
        <taxon>Poaceae</taxon>
        <taxon>BOP clade</taxon>
        <taxon>Pooideae</taxon>
        <taxon>Triticodae</taxon>
        <taxon>Triticeae</taxon>
        <taxon>Hordeinae</taxon>
        <taxon>Hordeum</taxon>
    </lineage>
</organism>
<reference evidence="1" key="1">
    <citation type="journal article" date="2011" name="Plant Physiol.">
        <title>Comprehensive sequence analysis of 24,783 barley full-length cDNAs derived from 12 clone libraries.</title>
        <authorList>
            <person name="Matsumoto T."/>
            <person name="Tanaka T."/>
            <person name="Sakai H."/>
            <person name="Amano N."/>
            <person name="Kanamori H."/>
            <person name="Kurita K."/>
            <person name="Kikuta A."/>
            <person name="Kamiya K."/>
            <person name="Yamamoto M."/>
            <person name="Ikawa H."/>
            <person name="Fujii N."/>
            <person name="Hori K."/>
            <person name="Itoh T."/>
            <person name="Sato K."/>
        </authorList>
    </citation>
    <scope>NUCLEOTIDE SEQUENCE</scope>
</reference>
<proteinExistence type="evidence at transcript level"/>
<dbReference type="EMBL" id="AK374208">
    <property type="protein sequence ID" value="BAK05405.1"/>
    <property type="molecule type" value="mRNA"/>
</dbReference>
<name>F2EDI3_HORVV</name>
<evidence type="ECO:0000313" key="1">
    <source>
        <dbReference type="EMBL" id="BAK05405.1"/>
    </source>
</evidence>